<dbReference type="Proteomes" id="UP000006591">
    <property type="component" value="Chromosome 1"/>
</dbReference>
<comment type="similarity">
    <text evidence="1 3">Belongs to the EXO70 family.</text>
</comment>
<organism evidence="5">
    <name type="scientific">Oryza nivara</name>
    <name type="common">Indian wild rice</name>
    <name type="synonym">Oryza sativa f. spontanea</name>
    <dbReference type="NCBI Taxonomy" id="4536"/>
    <lineage>
        <taxon>Eukaryota</taxon>
        <taxon>Viridiplantae</taxon>
        <taxon>Streptophyta</taxon>
        <taxon>Embryophyta</taxon>
        <taxon>Tracheophyta</taxon>
        <taxon>Spermatophyta</taxon>
        <taxon>Magnoliopsida</taxon>
        <taxon>Liliopsida</taxon>
        <taxon>Poales</taxon>
        <taxon>Poaceae</taxon>
        <taxon>BOP clade</taxon>
        <taxon>Oryzoideae</taxon>
        <taxon>Oryzeae</taxon>
        <taxon>Oryzinae</taxon>
        <taxon>Oryza</taxon>
    </lineage>
</organism>
<sequence length="399" mass="43057">MALRLAAVPESAAADLSAAANTLPCISYRDSIRSVAAVVSGGRGPLFQSVDSASTWSSSSYASDCSGHSSGVSAAAAAGFRALTAHELREVARRMVADGYAQRMVQAFDDAATVEVLEGEVPTPSLARFGEACVAKMVGFVDAVLAALKLVHAPPPEKLHALVSMYGHAMDASSLLWSQCRRVLITHQTTQAITFDAMENALFRKATELHGAISSTMEETKALVEAAADDDPTEIARGSGDDVHTSARVMVDCVVRKSKLCQGTGLRYIFLLNNSHFVAQQLEPFSNLRGGYIDGYFSASWAPVLSCLSSKSGLSPWSNKSSPLRKVELAFHETYTAQKLWKVPSPELRGRLRKTITERVVSGYREYLLEHPELKRLVSRGNSNTPADLEEMLAELFEG</sequence>
<dbReference type="HOGENOM" id="CLU_026956_2_0_1"/>
<evidence type="ECO:0000256" key="3">
    <source>
        <dbReference type="RuleBase" id="RU365026"/>
    </source>
</evidence>
<proteinExistence type="inferred from homology"/>
<dbReference type="InterPro" id="IPR016159">
    <property type="entry name" value="Cullin_repeat-like_dom_sf"/>
</dbReference>
<keyword evidence="3" id="KW-0268">Exocytosis</keyword>
<dbReference type="GO" id="GO:0005546">
    <property type="term" value="F:phosphatidylinositol-4,5-bisphosphate binding"/>
    <property type="evidence" value="ECO:0007669"/>
    <property type="project" value="InterPro"/>
</dbReference>
<evidence type="ECO:0000259" key="4">
    <source>
        <dbReference type="Pfam" id="PF03081"/>
    </source>
</evidence>
<dbReference type="Pfam" id="PF03081">
    <property type="entry name" value="Exo70_C"/>
    <property type="match status" value="1"/>
</dbReference>
<evidence type="ECO:0000313" key="5">
    <source>
        <dbReference type="EnsemblPlants" id="ONIVA01G36610.1"/>
    </source>
</evidence>
<dbReference type="Gramene" id="ONIVA01G36610.1">
    <property type="protein sequence ID" value="ONIVA01G36610.1"/>
    <property type="gene ID" value="ONIVA01G36610"/>
</dbReference>
<evidence type="ECO:0000256" key="2">
    <source>
        <dbReference type="ARBA" id="ARBA00022448"/>
    </source>
</evidence>
<dbReference type="EnsemblPlants" id="ONIVA01G36610.1">
    <property type="protein sequence ID" value="ONIVA01G36610.1"/>
    <property type="gene ID" value="ONIVA01G36610"/>
</dbReference>
<keyword evidence="2 3" id="KW-0813">Transport</keyword>
<dbReference type="GO" id="GO:0015031">
    <property type="term" value="P:protein transport"/>
    <property type="evidence" value="ECO:0007669"/>
    <property type="project" value="UniProtKB-KW"/>
</dbReference>
<dbReference type="SUPFAM" id="SSF74788">
    <property type="entry name" value="Cullin repeat-like"/>
    <property type="match status" value="1"/>
</dbReference>
<dbReference type="eggNOG" id="KOG2344">
    <property type="taxonomic scope" value="Eukaryota"/>
</dbReference>
<dbReference type="GO" id="GO:0006887">
    <property type="term" value="P:exocytosis"/>
    <property type="evidence" value="ECO:0007669"/>
    <property type="project" value="UniProtKB-KW"/>
</dbReference>
<dbReference type="PANTHER" id="PTHR12542">
    <property type="entry name" value="EXOCYST COMPLEX PROTEIN EXO70"/>
    <property type="match status" value="1"/>
</dbReference>
<dbReference type="STRING" id="4536.A0A0E0FTN8"/>
<name>A0A0E0FTN8_ORYNI</name>
<dbReference type="AlphaFoldDB" id="A0A0E0FTN8"/>
<feature type="domain" description="Exocyst complex subunit Exo70 C-terminal" evidence="4">
    <location>
        <begin position="256"/>
        <end position="395"/>
    </location>
</feature>
<evidence type="ECO:0000313" key="6">
    <source>
        <dbReference type="Proteomes" id="UP000006591"/>
    </source>
</evidence>
<accession>A0A0E0FTN8</accession>
<dbReference type="Gene3D" id="1.20.1280.170">
    <property type="entry name" value="Exocyst complex component Exo70"/>
    <property type="match status" value="1"/>
</dbReference>
<evidence type="ECO:0000256" key="1">
    <source>
        <dbReference type="ARBA" id="ARBA00006756"/>
    </source>
</evidence>
<keyword evidence="6" id="KW-1185">Reference proteome</keyword>
<dbReference type="InterPro" id="IPR004140">
    <property type="entry name" value="Exo70"/>
</dbReference>
<keyword evidence="3" id="KW-0653">Protein transport</keyword>
<comment type="function">
    <text evidence="3">Component of the exocyst complex.</text>
</comment>
<reference evidence="5" key="1">
    <citation type="submission" date="2015-04" db="UniProtKB">
        <authorList>
            <consortium name="EnsemblPlants"/>
        </authorList>
    </citation>
    <scope>IDENTIFICATION</scope>
    <source>
        <strain evidence="5">SL10</strain>
    </source>
</reference>
<dbReference type="InterPro" id="IPR046364">
    <property type="entry name" value="Exo70_C"/>
</dbReference>
<dbReference type="GO" id="GO:0000145">
    <property type="term" value="C:exocyst"/>
    <property type="evidence" value="ECO:0007669"/>
    <property type="project" value="InterPro"/>
</dbReference>
<dbReference type="PANTHER" id="PTHR12542:SF175">
    <property type="entry name" value="EXOCYST SUBUNIT EXO70 FAMILY PROTEIN"/>
    <property type="match status" value="1"/>
</dbReference>
<reference evidence="5" key="2">
    <citation type="submission" date="2018-04" db="EMBL/GenBank/DDBJ databases">
        <title>OnivRS2 (Oryza nivara Reference Sequence Version 2).</title>
        <authorList>
            <person name="Zhang J."/>
            <person name="Kudrna D."/>
            <person name="Lee S."/>
            <person name="Talag J."/>
            <person name="Rajasekar S."/>
            <person name="Welchert J."/>
            <person name="Hsing Y.-I."/>
            <person name="Wing R.A."/>
        </authorList>
    </citation>
    <scope>NUCLEOTIDE SEQUENCE [LARGE SCALE GENOMIC DNA]</scope>
</reference>
<dbReference type="OMA" id="YGHAMDA"/>
<protein>
    <recommendedName>
        <fullName evidence="3">Exocyst subunit Exo70 family protein</fullName>
    </recommendedName>
</protein>